<protein>
    <submittedName>
        <fullName evidence="1">Uncharacterized protein</fullName>
    </submittedName>
</protein>
<name>A0ABU0AK93_9BACI</name>
<reference evidence="1 2" key="1">
    <citation type="submission" date="2023-07" db="EMBL/GenBank/DDBJ databases">
        <title>Genomic Encyclopedia of Type Strains, Phase IV (KMG-IV): sequencing the most valuable type-strain genomes for metagenomic binning, comparative biology and taxonomic classification.</title>
        <authorList>
            <person name="Goeker M."/>
        </authorList>
    </citation>
    <scope>NUCLEOTIDE SEQUENCE [LARGE SCALE GENOMIC DNA]</scope>
    <source>
        <strain evidence="1 2">DSM 23494</strain>
    </source>
</reference>
<accession>A0ABU0AK93</accession>
<keyword evidence="2" id="KW-1185">Reference proteome</keyword>
<dbReference type="Proteomes" id="UP001238088">
    <property type="component" value="Unassembled WGS sequence"/>
</dbReference>
<evidence type="ECO:0000313" key="2">
    <source>
        <dbReference type="Proteomes" id="UP001238088"/>
    </source>
</evidence>
<gene>
    <name evidence="1" type="ORF">J2S17_003566</name>
</gene>
<organism evidence="1 2">
    <name type="scientific">Cytobacillus purgationiresistens</name>
    <dbReference type="NCBI Taxonomy" id="863449"/>
    <lineage>
        <taxon>Bacteria</taxon>
        <taxon>Bacillati</taxon>
        <taxon>Bacillota</taxon>
        <taxon>Bacilli</taxon>
        <taxon>Bacillales</taxon>
        <taxon>Bacillaceae</taxon>
        <taxon>Cytobacillus</taxon>
    </lineage>
</organism>
<dbReference type="EMBL" id="JAUSUB010000016">
    <property type="protein sequence ID" value="MDQ0271678.1"/>
    <property type="molecule type" value="Genomic_DNA"/>
</dbReference>
<comment type="caution">
    <text evidence="1">The sequence shown here is derived from an EMBL/GenBank/DDBJ whole genome shotgun (WGS) entry which is preliminary data.</text>
</comment>
<sequence>MIKTLNGELRKMRIKNVGETKIVGFHILCEGEQYPQEIRKVEKCWERKSEISHSQMPDVQMALQKIYVEIKMAIGWE</sequence>
<evidence type="ECO:0000313" key="1">
    <source>
        <dbReference type="EMBL" id="MDQ0271678.1"/>
    </source>
</evidence>
<proteinExistence type="predicted"/>